<feature type="transmembrane region" description="Helical" evidence="1">
    <location>
        <begin position="136"/>
        <end position="158"/>
    </location>
</feature>
<keyword evidence="1" id="KW-1133">Transmembrane helix</keyword>
<evidence type="ECO:0008006" key="4">
    <source>
        <dbReference type="Google" id="ProtNLM"/>
    </source>
</evidence>
<name>A0A1F5FZ70_9BACT</name>
<keyword evidence="1" id="KW-0472">Membrane</keyword>
<evidence type="ECO:0000313" key="2">
    <source>
        <dbReference type="EMBL" id="OGD84906.1"/>
    </source>
</evidence>
<dbReference type="EMBL" id="MFBA01000046">
    <property type="protein sequence ID" value="OGD84906.1"/>
    <property type="molecule type" value="Genomic_DNA"/>
</dbReference>
<feature type="transmembrane region" description="Helical" evidence="1">
    <location>
        <begin position="50"/>
        <end position="74"/>
    </location>
</feature>
<comment type="caution">
    <text evidence="2">The sequence shown here is derived from an EMBL/GenBank/DDBJ whole genome shotgun (WGS) entry which is preliminary data.</text>
</comment>
<dbReference type="AlphaFoldDB" id="A0A1F5FZ70"/>
<gene>
    <name evidence="2" type="ORF">A2696_04135</name>
</gene>
<feature type="transmembrane region" description="Helical" evidence="1">
    <location>
        <begin position="6"/>
        <end position="29"/>
    </location>
</feature>
<organism evidence="2 3">
    <name type="scientific">Candidatus Curtissbacteria bacterium RIFCSPHIGHO2_01_FULL_41_13</name>
    <dbReference type="NCBI Taxonomy" id="1797745"/>
    <lineage>
        <taxon>Bacteria</taxon>
        <taxon>Candidatus Curtissiibacteriota</taxon>
    </lineage>
</organism>
<accession>A0A1F5FZ70</accession>
<evidence type="ECO:0000256" key="1">
    <source>
        <dbReference type="SAM" id="Phobius"/>
    </source>
</evidence>
<evidence type="ECO:0000313" key="3">
    <source>
        <dbReference type="Proteomes" id="UP000177069"/>
    </source>
</evidence>
<proteinExistence type="predicted"/>
<feature type="transmembrane region" description="Helical" evidence="1">
    <location>
        <begin position="86"/>
        <end position="105"/>
    </location>
</feature>
<feature type="transmembrane region" description="Helical" evidence="1">
    <location>
        <begin position="112"/>
        <end position="130"/>
    </location>
</feature>
<protein>
    <recommendedName>
        <fullName evidence="4">DUF2269 domain-containing protein</fullName>
    </recommendedName>
</protein>
<keyword evidence="1" id="KW-0812">Transmembrane</keyword>
<reference evidence="2 3" key="1">
    <citation type="journal article" date="2016" name="Nat. Commun.">
        <title>Thousands of microbial genomes shed light on interconnected biogeochemical processes in an aquifer system.</title>
        <authorList>
            <person name="Anantharaman K."/>
            <person name="Brown C.T."/>
            <person name="Hug L.A."/>
            <person name="Sharon I."/>
            <person name="Castelle C.J."/>
            <person name="Probst A.J."/>
            <person name="Thomas B.C."/>
            <person name="Singh A."/>
            <person name="Wilkins M.J."/>
            <person name="Karaoz U."/>
            <person name="Brodie E.L."/>
            <person name="Williams K.H."/>
            <person name="Hubbard S.S."/>
            <person name="Banfield J.F."/>
        </authorList>
    </citation>
    <scope>NUCLEOTIDE SEQUENCE [LARGE SCALE GENOMIC DNA]</scope>
</reference>
<dbReference type="Proteomes" id="UP000177069">
    <property type="component" value="Unassembled WGS sequence"/>
</dbReference>
<sequence>MDWYTFLKFLHIFGTVLGVGGATFAEIFYTKFQSDKKVDLFEHEVLKICVGVIRIGLVILVFSGLGFLVLARLAYLGPDVFYSSRFLAKMTVVVVLLFVALLMNFRFINLELGSSISTASWYAAMILGIWRNLNVSYLVIMLAYFIFGFIVFLLLTFARKHFVLKK</sequence>